<dbReference type="NCBIfam" id="TIGR03767">
    <property type="entry name" value="P_acnes_RR"/>
    <property type="match status" value="1"/>
</dbReference>
<name>A0ABU9CUV4_9NOCA</name>
<dbReference type="InterPro" id="IPR022506">
    <property type="entry name" value="Metallophosphoesterase_PPA1498"/>
</dbReference>
<dbReference type="RefSeq" id="WP_341441061.1">
    <property type="nucleotide sequence ID" value="NZ_JBBPCN010000001.1"/>
</dbReference>
<dbReference type="SUPFAM" id="SSF56300">
    <property type="entry name" value="Metallo-dependent phosphatases"/>
    <property type="match status" value="1"/>
</dbReference>
<proteinExistence type="predicted"/>
<accession>A0ABU9CUV4</accession>
<organism evidence="1 2">
    <name type="scientific">Rhodococcus navarretei</name>
    <dbReference type="NCBI Taxonomy" id="3128981"/>
    <lineage>
        <taxon>Bacteria</taxon>
        <taxon>Bacillati</taxon>
        <taxon>Actinomycetota</taxon>
        <taxon>Actinomycetes</taxon>
        <taxon>Mycobacteriales</taxon>
        <taxon>Nocardiaceae</taxon>
        <taxon>Rhodococcus</taxon>
    </lineage>
</organism>
<dbReference type="InterPro" id="IPR029052">
    <property type="entry name" value="Metallo-depent_PP-like"/>
</dbReference>
<protein>
    <submittedName>
        <fullName evidence="1">TIGR03767 family metallophosphoesterase</fullName>
    </submittedName>
</protein>
<dbReference type="InterPro" id="IPR019546">
    <property type="entry name" value="TAT_signal_bac_arc"/>
</dbReference>
<reference evidence="1 2" key="1">
    <citation type="submission" date="2024-03" db="EMBL/GenBank/DDBJ databases">
        <title>Rhodococcus navarretei sp. nov. and Pseudarthrobacter quantumdoti sp. nov., two new species with the ability to biosynthesize Quantum Dots isolated from soil samples at Union Glacier, Antarctica.</title>
        <authorList>
            <person name="Vargas M."/>
        </authorList>
    </citation>
    <scope>NUCLEOTIDE SEQUENCE [LARGE SCALE GENOMIC DNA]</scope>
    <source>
        <strain evidence="1 2">EXRC-4A-4</strain>
    </source>
</reference>
<dbReference type="EMBL" id="JBBPCN010000001">
    <property type="protein sequence ID" value="MEK8071155.1"/>
    <property type="molecule type" value="Genomic_DNA"/>
</dbReference>
<evidence type="ECO:0000313" key="2">
    <source>
        <dbReference type="Proteomes" id="UP001456513"/>
    </source>
</evidence>
<gene>
    <name evidence="1" type="ORF">AABD04_09915</name>
</gene>
<sequence>MRGARGAVLEDPGSSMAGLSRRQFIARVGALAAAWGIAPHVLGQALVAHAQPVEAGGTGTLAQTILRTANGPGQYRVLAAGPGEPYVARLDVLGRAPDASRVQSRRSLLYLGHLSDMHVIDAQSPGRIEPMIVSDHAAWGSAFHPQDPLTVHVTAAMVKAFADARISPVTGAPMGAAVVTGDSADMHSHLELRWYIDVLDGVPVRPTSGSADVFEGVQAWPEAQWAYRPGDPSGGSFGDYGFPTLPDLLDQAMSGTVESVGLPVPWYSVYGNHDTLLLGTFDLSSQLHALAVGGRKAYTLEATATSALAGYASTASPLQRMADALGVGAGARPGFRAVSADPSRYLFEQREFMQEHFETTPTPGPIGHGFTQHNLDSGETWWVADPTPNIRTFGLDTCNAVAGPDGAVPENQFDWLIGQLERAQAENKLVLIYTHHNSLTLENRAQRPGQSVKLYGADEFIDLLLKYPVVIGWLNGHTHQNQILAHSRDGRGFWEITTASCIDFPQQQQVVEIVDNRDGTLSLFTTVLDHASPVTPGNSGGYLDLASRSRELAANDWAENPLMRRGSRLDRNTELLLPAPFDLSSITDAALEQQHLDEHARLIAYETRQGR</sequence>
<dbReference type="PROSITE" id="PS51318">
    <property type="entry name" value="TAT"/>
    <property type="match status" value="1"/>
</dbReference>
<comment type="caution">
    <text evidence="1">The sequence shown here is derived from an EMBL/GenBank/DDBJ whole genome shotgun (WGS) entry which is preliminary data.</text>
</comment>
<dbReference type="Gene3D" id="3.60.21.10">
    <property type="match status" value="1"/>
</dbReference>
<evidence type="ECO:0000313" key="1">
    <source>
        <dbReference type="EMBL" id="MEK8071155.1"/>
    </source>
</evidence>
<dbReference type="Proteomes" id="UP001456513">
    <property type="component" value="Unassembled WGS sequence"/>
</dbReference>
<dbReference type="NCBIfam" id="TIGR01409">
    <property type="entry name" value="TAT_signal_seq"/>
    <property type="match status" value="1"/>
</dbReference>
<dbReference type="InterPro" id="IPR006311">
    <property type="entry name" value="TAT_signal"/>
</dbReference>
<keyword evidence="2" id="KW-1185">Reference proteome</keyword>